<accession>A0A2H3J842</accession>
<evidence type="ECO:0000256" key="2">
    <source>
        <dbReference type="SAM" id="Phobius"/>
    </source>
</evidence>
<feature type="compositionally biased region" description="Acidic residues" evidence="1">
    <location>
        <begin position="167"/>
        <end position="176"/>
    </location>
</feature>
<keyword evidence="2" id="KW-0812">Transmembrane</keyword>
<feature type="compositionally biased region" description="Low complexity" evidence="1">
    <location>
        <begin position="397"/>
        <end position="415"/>
    </location>
</feature>
<protein>
    <submittedName>
        <fullName evidence="3">Uncharacterized protein</fullName>
    </submittedName>
</protein>
<feature type="compositionally biased region" description="Polar residues" evidence="1">
    <location>
        <begin position="248"/>
        <end position="269"/>
    </location>
</feature>
<evidence type="ECO:0000313" key="3">
    <source>
        <dbReference type="EMBL" id="PCH38111.1"/>
    </source>
</evidence>
<evidence type="ECO:0000256" key="1">
    <source>
        <dbReference type="SAM" id="MobiDB-lite"/>
    </source>
</evidence>
<feature type="region of interest" description="Disordered" evidence="1">
    <location>
        <begin position="248"/>
        <end position="270"/>
    </location>
</feature>
<keyword evidence="2" id="KW-0472">Membrane</keyword>
<feature type="region of interest" description="Disordered" evidence="1">
    <location>
        <begin position="393"/>
        <end position="450"/>
    </location>
</feature>
<dbReference type="OrthoDB" id="2666783at2759"/>
<feature type="transmembrane region" description="Helical" evidence="2">
    <location>
        <begin position="12"/>
        <end position="34"/>
    </location>
</feature>
<feature type="compositionally biased region" description="Polar residues" evidence="1">
    <location>
        <begin position="438"/>
        <end position="450"/>
    </location>
</feature>
<gene>
    <name evidence="3" type="ORF">WOLCODRAFT_136046</name>
</gene>
<reference evidence="3 4" key="1">
    <citation type="journal article" date="2012" name="Science">
        <title>The Paleozoic origin of enzymatic lignin decomposition reconstructed from 31 fungal genomes.</title>
        <authorList>
            <person name="Floudas D."/>
            <person name="Binder M."/>
            <person name="Riley R."/>
            <person name="Barry K."/>
            <person name="Blanchette R.A."/>
            <person name="Henrissat B."/>
            <person name="Martinez A.T."/>
            <person name="Otillar R."/>
            <person name="Spatafora J.W."/>
            <person name="Yadav J.S."/>
            <person name="Aerts A."/>
            <person name="Benoit I."/>
            <person name="Boyd A."/>
            <person name="Carlson A."/>
            <person name="Copeland A."/>
            <person name="Coutinho P.M."/>
            <person name="de Vries R.P."/>
            <person name="Ferreira P."/>
            <person name="Findley K."/>
            <person name="Foster B."/>
            <person name="Gaskell J."/>
            <person name="Glotzer D."/>
            <person name="Gorecki P."/>
            <person name="Heitman J."/>
            <person name="Hesse C."/>
            <person name="Hori C."/>
            <person name="Igarashi K."/>
            <person name="Jurgens J.A."/>
            <person name="Kallen N."/>
            <person name="Kersten P."/>
            <person name="Kohler A."/>
            <person name="Kuees U."/>
            <person name="Kumar T.K.A."/>
            <person name="Kuo A."/>
            <person name="LaButti K."/>
            <person name="Larrondo L.F."/>
            <person name="Lindquist E."/>
            <person name="Ling A."/>
            <person name="Lombard V."/>
            <person name="Lucas S."/>
            <person name="Lundell T."/>
            <person name="Martin R."/>
            <person name="McLaughlin D.J."/>
            <person name="Morgenstern I."/>
            <person name="Morin E."/>
            <person name="Murat C."/>
            <person name="Nagy L.G."/>
            <person name="Nolan M."/>
            <person name="Ohm R.A."/>
            <person name="Patyshakuliyeva A."/>
            <person name="Rokas A."/>
            <person name="Ruiz-Duenas F.J."/>
            <person name="Sabat G."/>
            <person name="Salamov A."/>
            <person name="Samejima M."/>
            <person name="Schmutz J."/>
            <person name="Slot J.C."/>
            <person name="St John F."/>
            <person name="Stenlid J."/>
            <person name="Sun H."/>
            <person name="Sun S."/>
            <person name="Syed K."/>
            <person name="Tsang A."/>
            <person name="Wiebenga A."/>
            <person name="Young D."/>
            <person name="Pisabarro A."/>
            <person name="Eastwood D.C."/>
            <person name="Martin F."/>
            <person name="Cullen D."/>
            <person name="Grigoriev I.V."/>
            <person name="Hibbett D.S."/>
        </authorList>
    </citation>
    <scope>NUCLEOTIDE SEQUENCE [LARGE SCALE GENOMIC DNA]</scope>
    <source>
        <strain evidence="3 4">MD-104</strain>
    </source>
</reference>
<name>A0A2H3J842_WOLCO</name>
<keyword evidence="2" id="KW-1133">Transmembrane helix</keyword>
<dbReference type="AlphaFoldDB" id="A0A2H3J842"/>
<sequence>MEPWVLFRKFRTVLFAVISVISLLWAILLSVYLAREWKHGEKAQRIIVLLMICGNVFTSVLLYLMIVVMFQLWLDFSRIVFLFALHFVLAVLLSIFGHKFDCTVFGSRDTCDSVYDFALFIVWSMVTLFVVHAVVLGVMSRIPRPEPDMTEKLVSETSSEKPRGDIEENIEPDPDSPDSVVSQAERVQAAPARLVVMEGASRPVYIPPPPRKLLLADSARGSYGTMDPTDYLPTLPYGASSLEGFMTSSSPAPSYTSQDPVFSRPPQSESRFHPRPFHLDQNALSRSGSVSSVATVDSVISAYNQLPDSNAPARPTLAVVAQHRRSASLGARSFDTLPPQLRPGTPLGNRSPSPALNAFAAQVHTRTRTATLDSIHSVVPSLLFMEGEASPARAHMRANSNSSTRSNFSSSSLSRQPTVKLHLPNPYDTADEPPVPQRSGSLDLTTGSAV</sequence>
<feature type="compositionally biased region" description="Basic and acidic residues" evidence="1">
    <location>
        <begin position="149"/>
        <end position="166"/>
    </location>
</feature>
<keyword evidence="4" id="KW-1185">Reference proteome</keyword>
<dbReference type="Proteomes" id="UP000218811">
    <property type="component" value="Unassembled WGS sequence"/>
</dbReference>
<dbReference type="EMBL" id="KB467942">
    <property type="protein sequence ID" value="PCH38111.1"/>
    <property type="molecule type" value="Genomic_DNA"/>
</dbReference>
<proteinExistence type="predicted"/>
<feature type="transmembrane region" description="Helical" evidence="2">
    <location>
        <begin position="79"/>
        <end position="96"/>
    </location>
</feature>
<feature type="region of interest" description="Disordered" evidence="1">
    <location>
        <begin position="149"/>
        <end position="184"/>
    </location>
</feature>
<feature type="transmembrane region" description="Helical" evidence="2">
    <location>
        <begin position="117"/>
        <end position="139"/>
    </location>
</feature>
<dbReference type="OMA" id="YAYRIRN"/>
<organism evidence="3 4">
    <name type="scientific">Wolfiporia cocos (strain MD-104)</name>
    <name type="common">Brown rot fungus</name>
    <dbReference type="NCBI Taxonomy" id="742152"/>
    <lineage>
        <taxon>Eukaryota</taxon>
        <taxon>Fungi</taxon>
        <taxon>Dikarya</taxon>
        <taxon>Basidiomycota</taxon>
        <taxon>Agaricomycotina</taxon>
        <taxon>Agaricomycetes</taxon>
        <taxon>Polyporales</taxon>
        <taxon>Phaeolaceae</taxon>
        <taxon>Wolfiporia</taxon>
    </lineage>
</organism>
<feature type="region of interest" description="Disordered" evidence="1">
    <location>
        <begin position="333"/>
        <end position="354"/>
    </location>
</feature>
<dbReference type="STRING" id="742152.A0A2H3J842"/>
<feature type="transmembrane region" description="Helical" evidence="2">
    <location>
        <begin position="46"/>
        <end position="73"/>
    </location>
</feature>
<evidence type="ECO:0000313" key="4">
    <source>
        <dbReference type="Proteomes" id="UP000218811"/>
    </source>
</evidence>